<dbReference type="InterPro" id="IPR007214">
    <property type="entry name" value="YbaK/aa-tRNA-synth-assoc-dom"/>
</dbReference>
<evidence type="ECO:0000256" key="1">
    <source>
        <dbReference type="ARBA" id="ARBA00010201"/>
    </source>
</evidence>
<dbReference type="Proteomes" id="UP001209916">
    <property type="component" value="Unassembled WGS sequence"/>
</dbReference>
<dbReference type="InterPro" id="IPR036754">
    <property type="entry name" value="YbaK/aa-tRNA-synt-asso_dom_sf"/>
</dbReference>
<reference evidence="3 4" key="1">
    <citation type="submission" date="2022-11" db="EMBL/GenBank/DDBJ databases">
        <title>Biodiversity and phylogenetic relationships of bacteria.</title>
        <authorList>
            <person name="Machado R.A.R."/>
            <person name="Bhat A."/>
            <person name="Loulou A."/>
            <person name="Kallel S."/>
        </authorList>
    </citation>
    <scope>NUCLEOTIDE SEQUENCE [LARGE SCALE GENOMIC DNA]</scope>
    <source>
        <strain evidence="3 4">DSM 13975</strain>
    </source>
</reference>
<dbReference type="InterPro" id="IPR040285">
    <property type="entry name" value="ProX/PRXD1"/>
</dbReference>
<dbReference type="SUPFAM" id="SSF55826">
    <property type="entry name" value="YbaK/ProRS associated domain"/>
    <property type="match status" value="1"/>
</dbReference>
<dbReference type="Gene3D" id="3.90.960.10">
    <property type="entry name" value="YbaK/aminoacyl-tRNA synthetase-associated domain"/>
    <property type="match status" value="1"/>
</dbReference>
<dbReference type="CDD" id="cd04335">
    <property type="entry name" value="PrdX_deacylase"/>
    <property type="match status" value="1"/>
</dbReference>
<evidence type="ECO:0000313" key="3">
    <source>
        <dbReference type="EMBL" id="MCX5463290.1"/>
    </source>
</evidence>
<comment type="caution">
    <text evidence="3">The sequence shown here is derived from an EMBL/GenBank/DDBJ whole genome shotgun (WGS) entry which is preliminary data.</text>
</comment>
<dbReference type="Pfam" id="PF04073">
    <property type="entry name" value="tRNA_edit"/>
    <property type="match status" value="1"/>
</dbReference>
<organism evidence="3 4">
    <name type="scientific">Alcaligenes parafaecalis</name>
    <dbReference type="NCBI Taxonomy" id="171260"/>
    <lineage>
        <taxon>Bacteria</taxon>
        <taxon>Pseudomonadati</taxon>
        <taxon>Pseudomonadota</taxon>
        <taxon>Betaproteobacteria</taxon>
        <taxon>Burkholderiales</taxon>
        <taxon>Alcaligenaceae</taxon>
        <taxon>Alcaligenes</taxon>
    </lineage>
</organism>
<evidence type="ECO:0000259" key="2">
    <source>
        <dbReference type="Pfam" id="PF04073"/>
    </source>
</evidence>
<sequence length="191" mass="21022">MSNTHPLVPHEWQSAQGFEEWTQETLLAYLEQAGIGFERVNHPAVFTMADSAELNIALSGRRCKNLLVRDKKNRVFFLVVLAPETSIDLAALGQLMGAGRLSLCPAEQMHELLQVASGALSPFALVGDAQAQKVRLLWDASLSGEVQFLFHPLRNTATVSISQEDFSRFLVLTGHRMETVAIPSRSHPAST</sequence>
<evidence type="ECO:0000313" key="4">
    <source>
        <dbReference type="Proteomes" id="UP001209916"/>
    </source>
</evidence>
<accession>A0ABT3VIQ5</accession>
<dbReference type="PANTHER" id="PTHR31423">
    <property type="entry name" value="YBAK DOMAIN-CONTAINING PROTEIN"/>
    <property type="match status" value="1"/>
</dbReference>
<comment type="similarity">
    <text evidence="1">Belongs to the PRORSD1 family.</text>
</comment>
<dbReference type="PANTHER" id="PTHR31423:SF3">
    <property type="entry name" value="PROLYL-TRNA SYNTHETASE ASSOCIATED DOMAIN-CONTAINING PROTEIN 1-RELATED"/>
    <property type="match status" value="1"/>
</dbReference>
<feature type="domain" description="YbaK/aminoacyl-tRNA synthetase-associated" evidence="2">
    <location>
        <begin position="42"/>
        <end position="169"/>
    </location>
</feature>
<keyword evidence="4" id="KW-1185">Reference proteome</keyword>
<name>A0ABT3VIQ5_9BURK</name>
<gene>
    <name evidence="3" type="ORF">OSH09_03775</name>
</gene>
<proteinExistence type="inferred from homology"/>
<dbReference type="RefSeq" id="WP_266120202.1">
    <property type="nucleotide sequence ID" value="NZ_JAPKNA010000001.1"/>
</dbReference>
<protein>
    <submittedName>
        <fullName evidence="3">Prolyl-tRNA synthetase associated domain-containing protein</fullName>
    </submittedName>
</protein>
<dbReference type="EMBL" id="JAPKNA010000001">
    <property type="protein sequence ID" value="MCX5463290.1"/>
    <property type="molecule type" value="Genomic_DNA"/>
</dbReference>